<gene>
    <name evidence="2" type="ORF">KC01_LOCUS19746</name>
</gene>
<evidence type="ECO:0000313" key="3">
    <source>
        <dbReference type="Proteomes" id="UP001497482"/>
    </source>
</evidence>
<evidence type="ECO:0008006" key="4">
    <source>
        <dbReference type="Google" id="ProtNLM"/>
    </source>
</evidence>
<protein>
    <recommendedName>
        <fullName evidence="4">Immunoglobulin subtype domain-containing protein</fullName>
    </recommendedName>
</protein>
<dbReference type="Proteomes" id="UP001497482">
    <property type="component" value="Chromosome 19"/>
</dbReference>
<reference evidence="2 3" key="1">
    <citation type="submission" date="2024-04" db="EMBL/GenBank/DDBJ databases">
        <authorList>
            <person name="Waldvogel A.-M."/>
            <person name="Schoenle A."/>
        </authorList>
    </citation>
    <scope>NUCLEOTIDE SEQUENCE [LARGE SCALE GENOMIC DNA]</scope>
</reference>
<dbReference type="AlphaFoldDB" id="A0AAV2KSF6"/>
<dbReference type="InterPro" id="IPR036179">
    <property type="entry name" value="Ig-like_dom_sf"/>
</dbReference>
<evidence type="ECO:0000313" key="2">
    <source>
        <dbReference type="EMBL" id="CAL1590202.1"/>
    </source>
</evidence>
<dbReference type="SUPFAM" id="SSF48726">
    <property type="entry name" value="Immunoglobulin"/>
    <property type="match status" value="1"/>
</dbReference>
<sequence length="125" mass="13848">MLMVLVLVLFVGFASAQEYSFYEVEEGEDFDVWLSSTEIDSSDLQMSCVLLTPSTKNVLQVIGGEELTGDQDSQFEGRVEYKRTALKQGQIGLLFRGLTPTDSGKYNCEVAAISGQWITLIYTGE</sequence>
<dbReference type="InterPro" id="IPR013783">
    <property type="entry name" value="Ig-like_fold"/>
</dbReference>
<accession>A0AAV2KSF6</accession>
<keyword evidence="3" id="KW-1185">Reference proteome</keyword>
<organism evidence="2 3">
    <name type="scientific">Knipowitschia caucasica</name>
    <name type="common">Caucasian dwarf goby</name>
    <name type="synonym">Pomatoschistus caucasicus</name>
    <dbReference type="NCBI Taxonomy" id="637954"/>
    <lineage>
        <taxon>Eukaryota</taxon>
        <taxon>Metazoa</taxon>
        <taxon>Chordata</taxon>
        <taxon>Craniata</taxon>
        <taxon>Vertebrata</taxon>
        <taxon>Euteleostomi</taxon>
        <taxon>Actinopterygii</taxon>
        <taxon>Neopterygii</taxon>
        <taxon>Teleostei</taxon>
        <taxon>Neoteleostei</taxon>
        <taxon>Acanthomorphata</taxon>
        <taxon>Gobiaria</taxon>
        <taxon>Gobiiformes</taxon>
        <taxon>Gobioidei</taxon>
        <taxon>Gobiidae</taxon>
        <taxon>Gobiinae</taxon>
        <taxon>Knipowitschia</taxon>
    </lineage>
</organism>
<feature type="signal peptide" evidence="1">
    <location>
        <begin position="1"/>
        <end position="16"/>
    </location>
</feature>
<name>A0AAV2KSF6_KNICA</name>
<proteinExistence type="predicted"/>
<evidence type="ECO:0000256" key="1">
    <source>
        <dbReference type="SAM" id="SignalP"/>
    </source>
</evidence>
<keyword evidence="1" id="KW-0732">Signal</keyword>
<feature type="chain" id="PRO_5043741033" description="Immunoglobulin subtype domain-containing protein" evidence="1">
    <location>
        <begin position="17"/>
        <end position="125"/>
    </location>
</feature>
<dbReference type="EMBL" id="OZ035841">
    <property type="protein sequence ID" value="CAL1590202.1"/>
    <property type="molecule type" value="Genomic_DNA"/>
</dbReference>
<dbReference type="Gene3D" id="2.60.40.10">
    <property type="entry name" value="Immunoglobulins"/>
    <property type="match status" value="1"/>
</dbReference>